<comment type="function">
    <text evidence="1 8">Binds directly to 16S ribosomal RNA.</text>
</comment>
<dbReference type="OrthoDB" id="9807974at2"/>
<evidence type="ECO:0000256" key="5">
    <source>
        <dbReference type="ARBA" id="ARBA00022980"/>
    </source>
</evidence>
<dbReference type="FunFam" id="1.20.58.110:FF:000001">
    <property type="entry name" value="30S ribosomal protein S20"/>
    <property type="match status" value="1"/>
</dbReference>
<dbReference type="GO" id="GO:0006412">
    <property type="term" value="P:translation"/>
    <property type="evidence" value="ECO:0007669"/>
    <property type="project" value="UniProtKB-UniRule"/>
</dbReference>
<feature type="compositionally biased region" description="Basic residues" evidence="9">
    <location>
        <begin position="16"/>
        <end position="25"/>
    </location>
</feature>
<reference evidence="10 11" key="2">
    <citation type="submission" date="2019-05" db="EMBL/GenBank/DDBJ databases">
        <title>Genome evolution of the obligate endosymbiont Buchnera aphidicola.</title>
        <authorList>
            <person name="Moran N.A."/>
        </authorList>
    </citation>
    <scope>NUCLEOTIDE SEQUENCE [LARGE SCALE GENOMIC DNA]</scope>
    <source>
        <strain evidence="10 11">Aar</strain>
    </source>
</reference>
<sequence>MANIKASKKDAIASEKRRKKNSSRRSMIRTFIKRVRIAIISGDKKIAQEAFKKMQPIVDSHVSKGLIHKNKAARYKSNLSLKINKISSN</sequence>
<keyword evidence="4 8" id="KW-0694">RNA-binding</keyword>
<dbReference type="GO" id="GO:0015935">
    <property type="term" value="C:small ribosomal subunit"/>
    <property type="evidence" value="ECO:0007669"/>
    <property type="project" value="TreeGrafter"/>
</dbReference>
<evidence type="ECO:0000256" key="3">
    <source>
        <dbReference type="ARBA" id="ARBA00022730"/>
    </source>
</evidence>
<dbReference type="Pfam" id="PF01649">
    <property type="entry name" value="Ribosomal_S20p"/>
    <property type="match status" value="1"/>
</dbReference>
<evidence type="ECO:0000256" key="6">
    <source>
        <dbReference type="ARBA" id="ARBA00023274"/>
    </source>
</evidence>
<keyword evidence="5 8" id="KW-0689">Ribosomal protein</keyword>
<name>A0A4D6XHE2_9GAMM</name>
<dbReference type="Gene3D" id="1.20.58.110">
    <property type="entry name" value="Ribosomal protein S20"/>
    <property type="match status" value="1"/>
</dbReference>
<evidence type="ECO:0000256" key="7">
    <source>
        <dbReference type="ARBA" id="ARBA00035136"/>
    </source>
</evidence>
<reference evidence="10 11" key="1">
    <citation type="submission" date="2018-12" db="EMBL/GenBank/DDBJ databases">
        <authorList>
            <person name="Chong R.A."/>
        </authorList>
    </citation>
    <scope>NUCLEOTIDE SEQUENCE [LARGE SCALE GENOMIC DNA]</scope>
    <source>
        <strain evidence="10 11">Aar</strain>
    </source>
</reference>
<dbReference type="GO" id="GO:0003735">
    <property type="term" value="F:structural constituent of ribosome"/>
    <property type="evidence" value="ECO:0007669"/>
    <property type="project" value="InterPro"/>
</dbReference>
<dbReference type="EMBL" id="CP034900">
    <property type="protein sequence ID" value="QCI15842.1"/>
    <property type="molecule type" value="Genomic_DNA"/>
</dbReference>
<proteinExistence type="inferred from homology"/>
<comment type="similarity">
    <text evidence="2 8">Belongs to the bacterial ribosomal protein bS20 family.</text>
</comment>
<feature type="region of interest" description="Disordered" evidence="9">
    <location>
        <begin position="1"/>
        <end position="25"/>
    </location>
</feature>
<dbReference type="InterPro" id="IPR002583">
    <property type="entry name" value="Ribosomal_bS20"/>
</dbReference>
<dbReference type="InterPro" id="IPR036510">
    <property type="entry name" value="Ribosomal_bS20_sf"/>
</dbReference>
<dbReference type="GO" id="GO:0070181">
    <property type="term" value="F:small ribosomal subunit rRNA binding"/>
    <property type="evidence" value="ECO:0007669"/>
    <property type="project" value="TreeGrafter"/>
</dbReference>
<gene>
    <name evidence="8" type="primary">rpsT</name>
    <name evidence="10" type="ORF">D9V59_00740</name>
</gene>
<evidence type="ECO:0000256" key="1">
    <source>
        <dbReference type="ARBA" id="ARBA00003134"/>
    </source>
</evidence>
<dbReference type="PANTHER" id="PTHR33398:SF1">
    <property type="entry name" value="SMALL RIBOSOMAL SUBUNIT PROTEIN BS20C"/>
    <property type="match status" value="1"/>
</dbReference>
<dbReference type="PANTHER" id="PTHR33398">
    <property type="entry name" value="30S RIBOSOMAL PROTEIN S20"/>
    <property type="match status" value="1"/>
</dbReference>
<evidence type="ECO:0000313" key="11">
    <source>
        <dbReference type="Proteomes" id="UP000298654"/>
    </source>
</evidence>
<dbReference type="AlphaFoldDB" id="A0A4D6XHE2"/>
<evidence type="ECO:0000256" key="4">
    <source>
        <dbReference type="ARBA" id="ARBA00022884"/>
    </source>
</evidence>
<evidence type="ECO:0000313" key="10">
    <source>
        <dbReference type="EMBL" id="QCI15842.1"/>
    </source>
</evidence>
<dbReference type="RefSeq" id="WP_158364142.1">
    <property type="nucleotide sequence ID" value="NZ_CP034900.1"/>
</dbReference>
<dbReference type="GO" id="GO:0005829">
    <property type="term" value="C:cytosol"/>
    <property type="evidence" value="ECO:0007669"/>
    <property type="project" value="TreeGrafter"/>
</dbReference>
<evidence type="ECO:0000256" key="8">
    <source>
        <dbReference type="HAMAP-Rule" id="MF_00500"/>
    </source>
</evidence>
<dbReference type="NCBIfam" id="TIGR00029">
    <property type="entry name" value="S20"/>
    <property type="match status" value="1"/>
</dbReference>
<accession>A0A4D6XHE2</accession>
<keyword evidence="6 8" id="KW-0687">Ribonucleoprotein</keyword>
<dbReference type="Proteomes" id="UP000298654">
    <property type="component" value="Chromosome"/>
</dbReference>
<evidence type="ECO:0000256" key="2">
    <source>
        <dbReference type="ARBA" id="ARBA00007634"/>
    </source>
</evidence>
<organism evidence="10 11">
    <name type="scientific">Buchnera aphidicola</name>
    <name type="common">Artemisaphis artemisicola</name>
    <dbReference type="NCBI Taxonomy" id="1241836"/>
    <lineage>
        <taxon>Bacteria</taxon>
        <taxon>Pseudomonadati</taxon>
        <taxon>Pseudomonadota</taxon>
        <taxon>Gammaproteobacteria</taxon>
        <taxon>Enterobacterales</taxon>
        <taxon>Erwiniaceae</taxon>
        <taxon>Buchnera</taxon>
    </lineage>
</organism>
<evidence type="ECO:0000256" key="9">
    <source>
        <dbReference type="SAM" id="MobiDB-lite"/>
    </source>
</evidence>
<keyword evidence="3 8" id="KW-0699">rRNA-binding</keyword>
<dbReference type="SUPFAM" id="SSF46992">
    <property type="entry name" value="Ribosomal protein S20"/>
    <property type="match status" value="1"/>
</dbReference>
<protein>
    <recommendedName>
        <fullName evidence="7 8">Small ribosomal subunit protein bS20</fullName>
    </recommendedName>
</protein>
<dbReference type="HAMAP" id="MF_00500">
    <property type="entry name" value="Ribosomal_bS20"/>
    <property type="match status" value="1"/>
</dbReference>